<dbReference type="RefSeq" id="WP_284326964.1">
    <property type="nucleotide sequence ID" value="NZ_BSPP01000021.1"/>
</dbReference>
<evidence type="ECO:0000313" key="3">
    <source>
        <dbReference type="EMBL" id="GLS88890.1"/>
    </source>
</evidence>
<evidence type="ECO:0000259" key="2">
    <source>
        <dbReference type="Pfam" id="PF07486"/>
    </source>
</evidence>
<organism evidence="3 4">
    <name type="scientific">Cypionkella aquatica</name>
    <dbReference type="NCBI Taxonomy" id="1756042"/>
    <lineage>
        <taxon>Bacteria</taxon>
        <taxon>Pseudomonadati</taxon>
        <taxon>Pseudomonadota</taxon>
        <taxon>Alphaproteobacteria</taxon>
        <taxon>Rhodobacterales</taxon>
        <taxon>Paracoccaceae</taxon>
        <taxon>Cypionkella</taxon>
    </lineage>
</organism>
<comment type="caution">
    <text evidence="3">The sequence shown here is derived from an EMBL/GenBank/DDBJ whole genome shotgun (WGS) entry which is preliminary data.</text>
</comment>
<dbReference type="Gene3D" id="1.10.10.2520">
    <property type="entry name" value="Cell wall hydrolase SleB, domain 1"/>
    <property type="match status" value="1"/>
</dbReference>
<keyword evidence="1" id="KW-0732">Signal</keyword>
<feature type="chain" id="PRO_5041344591" evidence="1">
    <location>
        <begin position="24"/>
        <end position="247"/>
    </location>
</feature>
<dbReference type="Proteomes" id="UP001157355">
    <property type="component" value="Unassembled WGS sequence"/>
</dbReference>
<dbReference type="InterPro" id="IPR011105">
    <property type="entry name" value="Cell_wall_hydrolase_SleB"/>
</dbReference>
<feature type="domain" description="Cell wall hydrolase SleB" evidence="2">
    <location>
        <begin position="137"/>
        <end position="244"/>
    </location>
</feature>
<dbReference type="InterPro" id="IPR042047">
    <property type="entry name" value="SleB_dom1"/>
</dbReference>
<dbReference type="Pfam" id="PF07486">
    <property type="entry name" value="Hydrolase_2"/>
    <property type="match status" value="1"/>
</dbReference>
<keyword evidence="4" id="KW-1185">Reference proteome</keyword>
<protein>
    <submittedName>
        <fullName evidence="3">Cell wall hydrolase</fullName>
    </submittedName>
</protein>
<evidence type="ECO:0000313" key="4">
    <source>
        <dbReference type="Proteomes" id="UP001157355"/>
    </source>
</evidence>
<evidence type="ECO:0000256" key="1">
    <source>
        <dbReference type="SAM" id="SignalP"/>
    </source>
</evidence>
<dbReference type="EMBL" id="BSPP01000021">
    <property type="protein sequence ID" value="GLS88890.1"/>
    <property type="molecule type" value="Genomic_DNA"/>
</dbReference>
<sequence>MRFHQVWTSAAAAACVLSGAAFADVTVSQSNDPSLLMGAQMASLLGAEHRAVDSLPEAKLTAMAVGPKAVETAPVKAAKAQIKAEKAAKAAPALQNAALQNPVLISYSSDWLMAQPAATGDQQWQCLKTAIYFESRGESLRGQFAVAEVVLNRVDSPRYPKTICGVVQQRGSGSCAFSYSCDGAKDVMTDRSSAEVAGRIARVMLDGAPRALTSGATYFHTRAVSPSWSRQFPRTAEIGSHLFYRQP</sequence>
<dbReference type="PROSITE" id="PS51257">
    <property type="entry name" value="PROKAR_LIPOPROTEIN"/>
    <property type="match status" value="1"/>
</dbReference>
<name>A0AA37U0R0_9RHOB</name>
<keyword evidence="3" id="KW-0378">Hydrolase</keyword>
<reference evidence="3 4" key="1">
    <citation type="journal article" date="2014" name="Int. J. Syst. Evol. Microbiol.">
        <title>Complete genome sequence of Corynebacterium casei LMG S-19264T (=DSM 44701T), isolated from a smear-ripened cheese.</title>
        <authorList>
            <consortium name="US DOE Joint Genome Institute (JGI-PGF)"/>
            <person name="Walter F."/>
            <person name="Albersmeier A."/>
            <person name="Kalinowski J."/>
            <person name="Ruckert C."/>
        </authorList>
    </citation>
    <scope>NUCLEOTIDE SEQUENCE [LARGE SCALE GENOMIC DNA]</scope>
    <source>
        <strain evidence="3 4">NBRC 111766</strain>
    </source>
</reference>
<dbReference type="GO" id="GO:0016787">
    <property type="term" value="F:hydrolase activity"/>
    <property type="evidence" value="ECO:0007669"/>
    <property type="project" value="UniProtKB-KW"/>
</dbReference>
<proteinExistence type="predicted"/>
<gene>
    <name evidence="3" type="ORF">GCM10010873_38640</name>
</gene>
<feature type="signal peptide" evidence="1">
    <location>
        <begin position="1"/>
        <end position="23"/>
    </location>
</feature>
<accession>A0AA37U0R0</accession>
<dbReference type="AlphaFoldDB" id="A0AA37U0R0"/>